<dbReference type="GeneID" id="81369682"/>
<evidence type="ECO:0000313" key="2">
    <source>
        <dbReference type="EMBL" id="KAJ5397952.1"/>
    </source>
</evidence>
<dbReference type="Proteomes" id="UP001147747">
    <property type="component" value="Unassembled WGS sequence"/>
</dbReference>
<accession>A0A9X0BAN5</accession>
<comment type="caution">
    <text evidence="2">The sequence shown here is derived from an EMBL/GenBank/DDBJ whole genome shotgun (WGS) entry which is preliminary data.</text>
</comment>
<gene>
    <name evidence="2" type="ORF">N7509_006065</name>
</gene>
<sequence length="463" mass="53084">MKHQPDCDCGPCGGRPLVKIPSDNRIGLRTRSRPTTAEQYKEHEERLWNEIKEFHSLPSLEGEDTKANTEPTTRGQVRDLLVGTMRHYEKRGQWFSQNEVRIAFRAWEIVKEQGKFLPTSLSEFLYAALSPHISGSQSRFSKKNLARTFNSKKEKSSALLQDIVERQGYVNWCALAMQNPNTMVFLRTSIEAPLKDPEEPTRHLISDGSTGSEWDIPYKAIEKEVPKSGEMKSSSAGQNDPPSILSSTKHLSDPEKRQLMLTLQKNERWKVRDMFYSGGHVAGQVLPTHWPVALATNDEGYRYLSDRRLNELIPDWKQLITGKKRFKNGGREWQEGWKSWRQSQEKKVQMLHNSWPGPYDLKKVQKEGMGRERKHSDVLAHPNTRATDENILASANAKKQDQNFSAESDQRTVATSVSAPAMLNELVVSLRVLMEKQEKQAKQVTEIRMKLDELLSEVRMMKS</sequence>
<keyword evidence="3" id="KW-1185">Reference proteome</keyword>
<dbReference type="AlphaFoldDB" id="A0A9X0BAN5"/>
<proteinExistence type="predicted"/>
<feature type="compositionally biased region" description="Polar residues" evidence="1">
    <location>
        <begin position="231"/>
        <end position="249"/>
    </location>
</feature>
<evidence type="ECO:0000313" key="3">
    <source>
        <dbReference type="Proteomes" id="UP001147747"/>
    </source>
</evidence>
<reference evidence="2" key="2">
    <citation type="journal article" date="2023" name="IMA Fungus">
        <title>Comparative genomic study of the Penicillium genus elucidates a diverse pangenome and 15 lateral gene transfer events.</title>
        <authorList>
            <person name="Petersen C."/>
            <person name="Sorensen T."/>
            <person name="Nielsen M.R."/>
            <person name="Sondergaard T.E."/>
            <person name="Sorensen J.L."/>
            <person name="Fitzpatrick D.A."/>
            <person name="Frisvad J.C."/>
            <person name="Nielsen K.L."/>
        </authorList>
    </citation>
    <scope>NUCLEOTIDE SEQUENCE</scope>
    <source>
        <strain evidence="2">IBT 29677</strain>
    </source>
</reference>
<dbReference type="OrthoDB" id="4369965at2759"/>
<dbReference type="RefSeq" id="XP_056490004.1">
    <property type="nucleotide sequence ID" value="XM_056630702.1"/>
</dbReference>
<feature type="region of interest" description="Disordered" evidence="1">
    <location>
        <begin position="226"/>
        <end position="255"/>
    </location>
</feature>
<protein>
    <submittedName>
        <fullName evidence="2">Uncharacterized protein</fullName>
    </submittedName>
</protein>
<name>A0A9X0BAN5_9EURO</name>
<reference evidence="2" key="1">
    <citation type="submission" date="2022-12" db="EMBL/GenBank/DDBJ databases">
        <authorList>
            <person name="Petersen C."/>
        </authorList>
    </citation>
    <scope>NUCLEOTIDE SEQUENCE</scope>
    <source>
        <strain evidence="2">IBT 29677</strain>
    </source>
</reference>
<dbReference type="EMBL" id="JAPZBU010000006">
    <property type="protein sequence ID" value="KAJ5397952.1"/>
    <property type="molecule type" value="Genomic_DNA"/>
</dbReference>
<organism evidence="2 3">
    <name type="scientific">Penicillium cosmopolitanum</name>
    <dbReference type="NCBI Taxonomy" id="1131564"/>
    <lineage>
        <taxon>Eukaryota</taxon>
        <taxon>Fungi</taxon>
        <taxon>Dikarya</taxon>
        <taxon>Ascomycota</taxon>
        <taxon>Pezizomycotina</taxon>
        <taxon>Eurotiomycetes</taxon>
        <taxon>Eurotiomycetidae</taxon>
        <taxon>Eurotiales</taxon>
        <taxon>Aspergillaceae</taxon>
        <taxon>Penicillium</taxon>
    </lineage>
</organism>
<evidence type="ECO:0000256" key="1">
    <source>
        <dbReference type="SAM" id="MobiDB-lite"/>
    </source>
</evidence>